<evidence type="ECO:0000313" key="3">
    <source>
        <dbReference type="Proteomes" id="UP000439903"/>
    </source>
</evidence>
<dbReference type="InterPro" id="IPR003607">
    <property type="entry name" value="HD/PDEase_dom"/>
</dbReference>
<keyword evidence="3" id="KW-1185">Reference proteome</keyword>
<dbReference type="GO" id="GO:0008832">
    <property type="term" value="F:dGTPase activity"/>
    <property type="evidence" value="ECO:0007669"/>
    <property type="project" value="TreeGrafter"/>
</dbReference>
<dbReference type="Gene3D" id="1.10.3210.10">
    <property type="entry name" value="Hypothetical protein af1432"/>
    <property type="match status" value="1"/>
</dbReference>
<dbReference type="Pfam" id="PF01966">
    <property type="entry name" value="HD"/>
    <property type="match status" value="1"/>
</dbReference>
<name>A0A8H4EJH1_GIGMA</name>
<evidence type="ECO:0000313" key="2">
    <source>
        <dbReference type="EMBL" id="KAF0497386.1"/>
    </source>
</evidence>
<keyword evidence="2" id="KW-0378">Hydrolase</keyword>
<dbReference type="InterPro" id="IPR050135">
    <property type="entry name" value="dGTPase-like"/>
</dbReference>
<dbReference type="GO" id="GO:0006203">
    <property type="term" value="P:dGTP catabolic process"/>
    <property type="evidence" value="ECO:0007669"/>
    <property type="project" value="TreeGrafter"/>
</dbReference>
<sequence length="465" mass="54812">MSQEKLINDPIHGYMTFKKWAVEFIDTKAFQRLRDIKQLGNSYYIFPGACHNRFEHSLGTAHLAYILTKKLLEQPGIERVNNDLECVTLAALCHDLGHGPFSHVFDGDVIPGLGLNIKWKHEDGSEKMFDYLYDKMETHSIDLSTDDLKFIKNLIKGDRTKRSPYLFDIVSNKRNSVDVDKFDYLARDCYYLGMKSLFDSPRLMRFSYVTEDQIVYQHKECFNIYEMFHTRYTLYKKVYTHRVTRAINFMIRDALVEANPVYHFEDIIRKPEEYIKLNDSILYKIEYEDRKELQEPLKKSKEIIEKIRNRKLYKFVNECFIPQDKKDQIIKKDLETLIASYRKGNNVSLNKNDIIVDWQYLNYANGEKNPVEHIKFYKKDPNKVFSLDTDGICYIFPKQYEETILRIFARDPEKVDSIQNAFKEFTKSIGLSINEGFLPDENVDFLDINLKGGSKDDKIKAPNVP</sequence>
<organism evidence="2 3">
    <name type="scientific">Gigaspora margarita</name>
    <dbReference type="NCBI Taxonomy" id="4874"/>
    <lineage>
        <taxon>Eukaryota</taxon>
        <taxon>Fungi</taxon>
        <taxon>Fungi incertae sedis</taxon>
        <taxon>Mucoromycota</taxon>
        <taxon>Glomeromycotina</taxon>
        <taxon>Glomeromycetes</taxon>
        <taxon>Diversisporales</taxon>
        <taxon>Gigasporaceae</taxon>
        <taxon>Gigaspora</taxon>
    </lineage>
</organism>
<dbReference type="EMBL" id="WTPW01000580">
    <property type="protein sequence ID" value="KAF0497386.1"/>
    <property type="molecule type" value="Genomic_DNA"/>
</dbReference>
<protein>
    <submittedName>
        <fullName evidence="2">HD phosphohydrolase domain-containing protein</fullName>
    </submittedName>
</protein>
<dbReference type="Proteomes" id="UP000439903">
    <property type="component" value="Unassembled WGS sequence"/>
</dbReference>
<evidence type="ECO:0000259" key="1">
    <source>
        <dbReference type="SMART" id="SM00471"/>
    </source>
</evidence>
<dbReference type="SMART" id="SM00471">
    <property type="entry name" value="HDc"/>
    <property type="match status" value="1"/>
</dbReference>
<gene>
    <name evidence="2" type="ORF">F8M41_020716</name>
</gene>
<dbReference type="AlphaFoldDB" id="A0A8H4EJH1"/>
<dbReference type="CDD" id="cd00077">
    <property type="entry name" value="HDc"/>
    <property type="match status" value="1"/>
</dbReference>
<dbReference type="Pfam" id="PF19276">
    <property type="entry name" value="HD_assoc_2"/>
    <property type="match status" value="1"/>
</dbReference>
<feature type="domain" description="HD/PDEase" evidence="1">
    <location>
        <begin position="49"/>
        <end position="194"/>
    </location>
</feature>
<dbReference type="InterPro" id="IPR006674">
    <property type="entry name" value="HD_domain"/>
</dbReference>
<dbReference type="PANTHER" id="PTHR11373">
    <property type="entry name" value="DEOXYNUCLEOSIDE TRIPHOSPHATE TRIPHOSPHOHYDROLASE"/>
    <property type="match status" value="1"/>
</dbReference>
<dbReference type="Gene3D" id="3.30.70.2760">
    <property type="match status" value="1"/>
</dbReference>
<dbReference type="PANTHER" id="PTHR11373:SF4">
    <property type="entry name" value="DEOXYNUCLEOSIDE TRIPHOSPHATE TRIPHOSPHOHYDROLASE SAMHD1"/>
    <property type="match status" value="1"/>
</dbReference>
<dbReference type="OrthoDB" id="9991235at2759"/>
<dbReference type="InterPro" id="IPR045509">
    <property type="entry name" value="HD_assoc_2"/>
</dbReference>
<reference evidence="2 3" key="1">
    <citation type="journal article" date="2019" name="Environ. Microbiol.">
        <title>At the nexus of three kingdoms: the genome of the mycorrhizal fungus Gigaspora margarita provides insights into plant, endobacterial and fungal interactions.</title>
        <authorList>
            <person name="Venice F."/>
            <person name="Ghignone S."/>
            <person name="Salvioli di Fossalunga A."/>
            <person name="Amselem J."/>
            <person name="Novero M."/>
            <person name="Xianan X."/>
            <person name="Sedzielewska Toro K."/>
            <person name="Morin E."/>
            <person name="Lipzen A."/>
            <person name="Grigoriev I.V."/>
            <person name="Henrissat B."/>
            <person name="Martin F.M."/>
            <person name="Bonfante P."/>
        </authorList>
    </citation>
    <scope>NUCLEOTIDE SEQUENCE [LARGE SCALE GENOMIC DNA]</scope>
    <source>
        <strain evidence="2 3">BEG34</strain>
    </source>
</reference>
<dbReference type="SUPFAM" id="SSF109604">
    <property type="entry name" value="HD-domain/PDEase-like"/>
    <property type="match status" value="1"/>
</dbReference>
<comment type="caution">
    <text evidence="2">The sequence shown here is derived from an EMBL/GenBank/DDBJ whole genome shotgun (WGS) entry which is preliminary data.</text>
</comment>
<proteinExistence type="predicted"/>
<accession>A0A8H4EJH1</accession>
<dbReference type="GO" id="GO:0005634">
    <property type="term" value="C:nucleus"/>
    <property type="evidence" value="ECO:0007669"/>
    <property type="project" value="TreeGrafter"/>
</dbReference>